<dbReference type="SMART" id="SM00346">
    <property type="entry name" value="HTH_ICLR"/>
    <property type="match status" value="1"/>
</dbReference>
<dbReference type="InterPro" id="IPR029016">
    <property type="entry name" value="GAF-like_dom_sf"/>
</dbReference>
<sequence length="272" mass="29901">MAERTDTPEKLVGALVNGLAVLRYLQRTNAAVGVTQVARDLSLNPSTCYHLLRTLVHEGLVVFDEKTKSYTVGLGLVALAQGALDRNTHIRMLHPSLKRIARKHGVTMTLWDRMSDDRAVLVDRAESDAAMHVSMNIGQRLPLFLGALGRCFAAYSQMPPEELRSRYEAIRLQDPQTFEDWMEDVEEVHRRGYAIDRGNYVRGVTTISAPILNKQGEPVLAMSAVAFSAQVGARETRELAQDIRVAARDASLALGGSAPADSAMEKTFSPGE</sequence>
<dbReference type="Gene3D" id="3.30.450.40">
    <property type="match status" value="1"/>
</dbReference>
<evidence type="ECO:0000256" key="1">
    <source>
        <dbReference type="ARBA" id="ARBA00023015"/>
    </source>
</evidence>
<feature type="domain" description="IclR-ED" evidence="5">
    <location>
        <begin position="75"/>
        <end position="256"/>
    </location>
</feature>
<dbReference type="PANTHER" id="PTHR30136">
    <property type="entry name" value="HELIX-TURN-HELIX TRANSCRIPTIONAL REGULATOR, ICLR FAMILY"/>
    <property type="match status" value="1"/>
</dbReference>
<dbReference type="Gene3D" id="1.10.10.10">
    <property type="entry name" value="Winged helix-like DNA-binding domain superfamily/Winged helix DNA-binding domain"/>
    <property type="match status" value="1"/>
</dbReference>
<evidence type="ECO:0000256" key="2">
    <source>
        <dbReference type="ARBA" id="ARBA00023125"/>
    </source>
</evidence>
<evidence type="ECO:0000259" key="5">
    <source>
        <dbReference type="PROSITE" id="PS51078"/>
    </source>
</evidence>
<dbReference type="InterPro" id="IPR036388">
    <property type="entry name" value="WH-like_DNA-bd_sf"/>
</dbReference>
<gene>
    <name evidence="6" type="ORF">NJQ99_11400</name>
</gene>
<feature type="domain" description="HTH iclR-type" evidence="4">
    <location>
        <begin position="12"/>
        <end position="74"/>
    </location>
</feature>
<evidence type="ECO:0000259" key="4">
    <source>
        <dbReference type="PROSITE" id="PS51077"/>
    </source>
</evidence>
<name>A0A9J6PLU9_9PROT</name>
<proteinExistence type="predicted"/>
<dbReference type="InterPro" id="IPR050707">
    <property type="entry name" value="HTH_MetabolicPath_Reg"/>
</dbReference>
<reference evidence="6" key="1">
    <citation type="submission" date="2022-06" db="EMBL/GenBank/DDBJ databases">
        <title>Isolation and Genomics of Futiania mangrovii gen. nov., sp. nov., a Rare and Metabolically-versatile member in the Class Alphaproteobacteria.</title>
        <authorList>
            <person name="Liu L."/>
            <person name="Huang W.-C."/>
            <person name="Pan J."/>
            <person name="Li J."/>
            <person name="Huang Y."/>
            <person name="Du H."/>
            <person name="Liu Y."/>
            <person name="Li M."/>
        </authorList>
    </citation>
    <scope>NUCLEOTIDE SEQUENCE</scope>
    <source>
        <strain evidence="6">FT118</strain>
    </source>
</reference>
<comment type="caution">
    <text evidence="6">The sequence shown here is derived from an EMBL/GenBank/DDBJ whole genome shotgun (WGS) entry which is preliminary data.</text>
</comment>
<dbReference type="PROSITE" id="PS51078">
    <property type="entry name" value="ICLR_ED"/>
    <property type="match status" value="1"/>
</dbReference>
<keyword evidence="2" id="KW-0238">DNA-binding</keyword>
<dbReference type="GO" id="GO:0045892">
    <property type="term" value="P:negative regulation of DNA-templated transcription"/>
    <property type="evidence" value="ECO:0007669"/>
    <property type="project" value="TreeGrafter"/>
</dbReference>
<protein>
    <submittedName>
        <fullName evidence="6">IclR family transcriptional regulator</fullName>
    </submittedName>
</protein>
<keyword evidence="7" id="KW-1185">Reference proteome</keyword>
<dbReference type="EMBL" id="JAMZFT010000002">
    <property type="protein sequence ID" value="MCP1337018.1"/>
    <property type="molecule type" value="Genomic_DNA"/>
</dbReference>
<dbReference type="InterPro" id="IPR005471">
    <property type="entry name" value="Tscrpt_reg_IclR_N"/>
</dbReference>
<dbReference type="Proteomes" id="UP001055804">
    <property type="component" value="Unassembled WGS sequence"/>
</dbReference>
<dbReference type="GO" id="GO:0003700">
    <property type="term" value="F:DNA-binding transcription factor activity"/>
    <property type="evidence" value="ECO:0007669"/>
    <property type="project" value="TreeGrafter"/>
</dbReference>
<dbReference type="InterPro" id="IPR036390">
    <property type="entry name" value="WH_DNA-bd_sf"/>
</dbReference>
<organism evidence="6 7">
    <name type="scientific">Futiania mangrovi</name>
    <dbReference type="NCBI Taxonomy" id="2959716"/>
    <lineage>
        <taxon>Bacteria</taxon>
        <taxon>Pseudomonadati</taxon>
        <taxon>Pseudomonadota</taxon>
        <taxon>Alphaproteobacteria</taxon>
        <taxon>Futianiales</taxon>
        <taxon>Futianiaceae</taxon>
        <taxon>Futiania</taxon>
    </lineage>
</organism>
<dbReference type="InterPro" id="IPR014757">
    <property type="entry name" value="Tscrpt_reg_IclR_C"/>
</dbReference>
<dbReference type="PANTHER" id="PTHR30136:SF24">
    <property type="entry name" value="HTH-TYPE TRANSCRIPTIONAL REPRESSOR ALLR"/>
    <property type="match status" value="1"/>
</dbReference>
<dbReference type="SUPFAM" id="SSF46785">
    <property type="entry name" value="Winged helix' DNA-binding domain"/>
    <property type="match status" value="1"/>
</dbReference>
<accession>A0A9J6PLU9</accession>
<evidence type="ECO:0000313" key="7">
    <source>
        <dbReference type="Proteomes" id="UP001055804"/>
    </source>
</evidence>
<evidence type="ECO:0000256" key="3">
    <source>
        <dbReference type="ARBA" id="ARBA00023163"/>
    </source>
</evidence>
<dbReference type="GO" id="GO:0003677">
    <property type="term" value="F:DNA binding"/>
    <property type="evidence" value="ECO:0007669"/>
    <property type="project" value="UniProtKB-KW"/>
</dbReference>
<evidence type="ECO:0000313" key="6">
    <source>
        <dbReference type="EMBL" id="MCP1337018.1"/>
    </source>
</evidence>
<dbReference type="RefSeq" id="WP_269332956.1">
    <property type="nucleotide sequence ID" value="NZ_JAMZFT010000002.1"/>
</dbReference>
<keyword evidence="3" id="KW-0804">Transcription</keyword>
<dbReference type="PROSITE" id="PS51077">
    <property type="entry name" value="HTH_ICLR"/>
    <property type="match status" value="1"/>
</dbReference>
<dbReference type="Pfam" id="PF09339">
    <property type="entry name" value="HTH_IclR"/>
    <property type="match status" value="1"/>
</dbReference>
<keyword evidence="1" id="KW-0805">Transcription regulation</keyword>
<dbReference type="SUPFAM" id="SSF55781">
    <property type="entry name" value="GAF domain-like"/>
    <property type="match status" value="1"/>
</dbReference>
<dbReference type="AlphaFoldDB" id="A0A9J6PLU9"/>
<dbReference type="Pfam" id="PF01614">
    <property type="entry name" value="IclR_C"/>
    <property type="match status" value="1"/>
</dbReference>